<keyword evidence="3" id="KW-1185">Reference proteome</keyword>
<proteinExistence type="predicted"/>
<reference evidence="2 3" key="1">
    <citation type="submission" date="2016-01" db="EMBL/GenBank/DDBJ databases">
        <title>The draft genome sequence of Aquimarina sp. RZW4-3-2.</title>
        <authorList>
            <person name="Wang Y."/>
        </authorList>
    </citation>
    <scope>NUCLEOTIDE SEQUENCE [LARGE SCALE GENOMIC DNA]</scope>
    <source>
        <strain evidence="2 3">RZW4-3-2</strain>
    </source>
</reference>
<dbReference type="SUPFAM" id="SSF109854">
    <property type="entry name" value="DinB/YfiT-like putative metalloenzymes"/>
    <property type="match status" value="1"/>
</dbReference>
<protein>
    <submittedName>
        <fullName evidence="2">DNA damage-inducible protein DinB</fullName>
    </submittedName>
</protein>
<dbReference type="Pfam" id="PF12867">
    <property type="entry name" value="DinB_2"/>
    <property type="match status" value="1"/>
</dbReference>
<dbReference type="Gene3D" id="1.20.120.450">
    <property type="entry name" value="dinb family like domain"/>
    <property type="match status" value="1"/>
</dbReference>
<evidence type="ECO:0000313" key="3">
    <source>
        <dbReference type="Proteomes" id="UP000076715"/>
    </source>
</evidence>
<dbReference type="InterPro" id="IPR024775">
    <property type="entry name" value="DinB-like"/>
</dbReference>
<dbReference type="InterPro" id="IPR034660">
    <property type="entry name" value="DinB/YfiT-like"/>
</dbReference>
<comment type="caution">
    <text evidence="2">The sequence shown here is derived from an EMBL/GenBank/DDBJ whole genome shotgun (WGS) entry which is preliminary data.</text>
</comment>
<dbReference type="STRING" id="1642818.AWE51_17380"/>
<sequence length="178" mass="21035">MNNLITFPDSTEYPSYAEMYMNYVKRDGTLIRQFEDNLESTKKFISELRKESLDVKYRPDKWTLKEVLVHIIDDERIYAYRALCFARNDKTCFPGFEETEYAKHSDAHLRSLNSIIEEYVAVRKATITLFKGFSERALLRIGRANENNTSVRALGYHIVGHELHHIQIIRDRYLSQFT</sequence>
<dbReference type="EMBL" id="LQRT01000058">
    <property type="protein sequence ID" value="KZS38329.1"/>
    <property type="molecule type" value="Genomic_DNA"/>
</dbReference>
<name>A0A162WY93_9FLAO</name>
<dbReference type="AlphaFoldDB" id="A0A162WY93"/>
<evidence type="ECO:0000313" key="2">
    <source>
        <dbReference type="EMBL" id="KZS38329.1"/>
    </source>
</evidence>
<evidence type="ECO:0000259" key="1">
    <source>
        <dbReference type="Pfam" id="PF12867"/>
    </source>
</evidence>
<dbReference type="OrthoDB" id="9793216at2"/>
<feature type="domain" description="DinB-like" evidence="1">
    <location>
        <begin position="33"/>
        <end position="169"/>
    </location>
</feature>
<dbReference type="Proteomes" id="UP000076715">
    <property type="component" value="Unassembled WGS sequence"/>
</dbReference>
<organism evidence="2 3">
    <name type="scientific">Aquimarina aggregata</name>
    <dbReference type="NCBI Taxonomy" id="1642818"/>
    <lineage>
        <taxon>Bacteria</taxon>
        <taxon>Pseudomonadati</taxon>
        <taxon>Bacteroidota</taxon>
        <taxon>Flavobacteriia</taxon>
        <taxon>Flavobacteriales</taxon>
        <taxon>Flavobacteriaceae</taxon>
        <taxon>Aquimarina</taxon>
    </lineage>
</organism>
<gene>
    <name evidence="2" type="ORF">AWE51_17380</name>
</gene>
<dbReference type="RefSeq" id="WP_066319225.1">
    <property type="nucleotide sequence ID" value="NZ_CANLSS010000003.1"/>
</dbReference>
<accession>A0A162WY93</accession>